<dbReference type="GeneID" id="66058056"/>
<evidence type="ECO:0000256" key="1">
    <source>
        <dbReference type="SAM" id="SignalP"/>
    </source>
</evidence>
<feature type="signal peptide" evidence="1">
    <location>
        <begin position="1"/>
        <end position="18"/>
    </location>
</feature>
<feature type="chain" id="PRO_5023903373" evidence="1">
    <location>
        <begin position="19"/>
        <end position="117"/>
    </location>
</feature>
<accession>A0A4E9ETR8</accession>
<dbReference type="OrthoDB" id="5865627at2759"/>
<gene>
    <name evidence="2 5 6" type="ORF">Bm14380</name>
    <name evidence="3" type="ORF">BM_BM14380</name>
    <name evidence="2" type="ORF">BM_Bm14380</name>
</gene>
<reference evidence="5" key="4">
    <citation type="submission" date="2019-12" db="UniProtKB">
        <authorList>
            <consortium name="WormBaseParasite"/>
        </authorList>
    </citation>
    <scope>IDENTIFICATION</scope>
</reference>
<accession>A0A0K0J109</accession>
<dbReference type="EMBL" id="LN856865">
    <property type="protein sequence ID" value="CDP92834.1"/>
    <property type="molecule type" value="Genomic_DNA"/>
</dbReference>
<evidence type="ECO:0000313" key="4">
    <source>
        <dbReference type="Proteomes" id="UP000006672"/>
    </source>
</evidence>
<evidence type="ECO:0000313" key="2">
    <source>
        <dbReference type="EMBL" id="CDP92834.1"/>
    </source>
</evidence>
<keyword evidence="1" id="KW-0732">Signal</keyword>
<reference evidence="2" key="2">
    <citation type="submission" date="2012-12" db="EMBL/GenBank/DDBJ databases">
        <authorList>
            <person name="Gao Y.W."/>
            <person name="Fan S.T."/>
            <person name="Sun H.T."/>
            <person name="Wang Z."/>
            <person name="Gao X.L."/>
            <person name="Li Y.G."/>
            <person name="Wang T.C."/>
            <person name="Zhang K."/>
            <person name="Xu W.W."/>
            <person name="Yu Z.J."/>
            <person name="Xia X.Z."/>
        </authorList>
    </citation>
    <scope>NUCLEOTIDE SEQUENCE</scope>
    <source>
        <strain evidence="2">FR3</strain>
    </source>
</reference>
<reference evidence="2 4" key="1">
    <citation type="journal article" date="2007" name="Science">
        <title>Draft genome of the filarial nematode parasite Brugia malayi.</title>
        <authorList>
            <person name="Ghedin E."/>
            <person name="Wang S."/>
            <person name="Spiro D."/>
            <person name="Caler E."/>
            <person name="Zhao Q."/>
            <person name="Crabtree J."/>
            <person name="Allen J.E."/>
            <person name="Delcher A.L."/>
            <person name="Guiliano D.B."/>
            <person name="Miranda-Saavedra D."/>
            <person name="Angiuoli S.V."/>
            <person name="Creasy T."/>
            <person name="Amedeo P."/>
            <person name="Haas B."/>
            <person name="El-Sayed N.M."/>
            <person name="Wortman J.R."/>
            <person name="Feldblyum T."/>
            <person name="Tallon L."/>
            <person name="Schatz M."/>
            <person name="Shumway M."/>
            <person name="Koo H."/>
            <person name="Salzberg S.L."/>
            <person name="Schobel S."/>
            <person name="Pertea M."/>
            <person name="Pop M."/>
            <person name="White O."/>
            <person name="Barton G.J."/>
            <person name="Carlow C.K."/>
            <person name="Crawford M.J."/>
            <person name="Daub J."/>
            <person name="Dimmic M.W."/>
            <person name="Estes C.F."/>
            <person name="Foster J.M."/>
            <person name="Ganatra M."/>
            <person name="Gregory W.F."/>
            <person name="Johnson N.M."/>
            <person name="Jin J."/>
            <person name="Komuniecki R."/>
            <person name="Korf I."/>
            <person name="Kumar S."/>
            <person name="Laney S."/>
            <person name="Li B.W."/>
            <person name="Li W."/>
            <person name="Lindblom T.H."/>
            <person name="Lustigman S."/>
            <person name="Ma D."/>
            <person name="Maina C.V."/>
            <person name="Martin D.M."/>
            <person name="McCarter J.P."/>
            <person name="McReynolds L."/>
            <person name="Mitreva M."/>
            <person name="Nutman T.B."/>
            <person name="Parkinson J."/>
            <person name="Peregrin-Alvarez J.M."/>
            <person name="Poole C."/>
            <person name="Ren Q."/>
            <person name="Saunders L."/>
            <person name="Sluder A.E."/>
            <person name="Smith K."/>
            <person name="Stanke M."/>
            <person name="Unnasch T.R."/>
            <person name="Ware J."/>
            <person name="Wei A.D."/>
            <person name="Weil G."/>
            <person name="Williams D.J."/>
            <person name="Zhang Y."/>
            <person name="Williams S.A."/>
            <person name="Fraser-Liggett C."/>
            <person name="Slatko B."/>
            <person name="Blaxter M.L."/>
            <person name="Scott A.L."/>
        </authorList>
    </citation>
    <scope>NUCLEOTIDE SEQUENCE</scope>
    <source>
        <strain evidence="2 4">FR3</strain>
    </source>
</reference>
<keyword evidence="4" id="KW-1185">Reference proteome</keyword>
<dbReference type="AlphaFoldDB" id="A0A0K0J109"/>
<protein>
    <submittedName>
        <fullName evidence="2 5">Bm14380</fullName>
    </submittedName>
</protein>
<dbReference type="KEGG" id="bmy:BM_BM14380"/>
<evidence type="ECO:0000313" key="3">
    <source>
        <dbReference type="EMBL" id="VIO87593.1"/>
    </source>
</evidence>
<proteinExistence type="predicted"/>
<dbReference type="WormBase" id="Bm14380">
    <property type="protein sequence ID" value="BM27725"/>
    <property type="gene ID" value="WBGene00234641"/>
</dbReference>
<organism evidence="2">
    <name type="scientific">Brugia malayi</name>
    <name type="common">Filarial nematode worm</name>
    <dbReference type="NCBI Taxonomy" id="6279"/>
    <lineage>
        <taxon>Eukaryota</taxon>
        <taxon>Metazoa</taxon>
        <taxon>Ecdysozoa</taxon>
        <taxon>Nematoda</taxon>
        <taxon>Chromadorea</taxon>
        <taxon>Rhabditida</taxon>
        <taxon>Spirurina</taxon>
        <taxon>Spiruromorpha</taxon>
        <taxon>Filarioidea</taxon>
        <taxon>Onchocercidae</taxon>
        <taxon>Brugia</taxon>
    </lineage>
</organism>
<sequence>MFFFFTAIFLIALPYTVTQWQCIFCYYPYQPQPYPDFYPFYPSIITPATPVPSYSSIGPCVNGQCPTGHGCYNSQCIPVSNNCEYFRYYIYNKNFPLCFIILIKNQKKLVKLSNTAD</sequence>
<dbReference type="WBParaSite" id="Bm14380.1">
    <property type="protein sequence ID" value="Bm14380.1"/>
    <property type="gene ID" value="WBGene00234641"/>
</dbReference>
<evidence type="ECO:0000313" key="6">
    <source>
        <dbReference type="WormBase" id="Bm14380"/>
    </source>
</evidence>
<name>A0A0K0J109_BRUMA</name>
<dbReference type="EMBL" id="CAAKNF010000196">
    <property type="protein sequence ID" value="VIO87593.1"/>
    <property type="molecule type" value="Genomic_DNA"/>
</dbReference>
<evidence type="ECO:0000313" key="5">
    <source>
        <dbReference type="WBParaSite" id="Bm14380.1"/>
    </source>
</evidence>
<reference evidence="3" key="3">
    <citation type="submission" date="2019-04" db="EMBL/GenBank/DDBJ databases">
        <authorList>
            <person name="Howe K."/>
            <person name="Paulini M."/>
            <person name="Williams G."/>
        </authorList>
    </citation>
    <scope>NUCLEOTIDE SEQUENCE [LARGE SCALE GENOMIC DNA]</scope>
    <source>
        <strain evidence="3">FR3</strain>
    </source>
</reference>
<dbReference type="CTD" id="66058056"/>
<dbReference type="RefSeq" id="XP_042930240.1">
    <property type="nucleotide sequence ID" value="XM_043074306.1"/>
</dbReference>
<dbReference type="Proteomes" id="UP000006672">
    <property type="component" value="Unassembled WGS sequence"/>
</dbReference>